<evidence type="ECO:0000313" key="2">
    <source>
        <dbReference type="EMBL" id="GGH18519.1"/>
    </source>
</evidence>
<organism evidence="2 3">
    <name type="scientific">Alsobacter metallidurans</name>
    <dbReference type="NCBI Taxonomy" id="340221"/>
    <lineage>
        <taxon>Bacteria</taxon>
        <taxon>Pseudomonadati</taxon>
        <taxon>Pseudomonadota</taxon>
        <taxon>Alphaproteobacteria</taxon>
        <taxon>Hyphomicrobiales</taxon>
        <taxon>Alsobacteraceae</taxon>
        <taxon>Alsobacter</taxon>
    </lineage>
</organism>
<keyword evidence="1" id="KW-0472">Membrane</keyword>
<dbReference type="AlphaFoldDB" id="A0A917I658"/>
<protein>
    <recommendedName>
        <fullName evidence="4">Transmembrane protein</fullName>
    </recommendedName>
</protein>
<keyword evidence="1" id="KW-0812">Transmembrane</keyword>
<proteinExistence type="predicted"/>
<sequence>MRVLGPVVDAVVLPFVLADELIRPLYRPLIRLLSRLKFMQWLEHAVGALPPYGVLAAFLVPFVLLEPLKLLGLYWLGTGHVRIAIPTLVLGHGASFVLVERIYQAGRDKLLTIAWFARIALLVERVRDVAMAWLRSRPAWIAIKSYAAATRMRIAAFFSRLRDRRSA</sequence>
<name>A0A917I658_9HYPH</name>
<reference evidence="2" key="1">
    <citation type="journal article" date="2014" name="Int. J. Syst. Evol. Microbiol.">
        <title>Complete genome sequence of Corynebacterium casei LMG S-19264T (=DSM 44701T), isolated from a smear-ripened cheese.</title>
        <authorList>
            <consortium name="US DOE Joint Genome Institute (JGI-PGF)"/>
            <person name="Walter F."/>
            <person name="Albersmeier A."/>
            <person name="Kalinowski J."/>
            <person name="Ruckert C."/>
        </authorList>
    </citation>
    <scope>NUCLEOTIDE SEQUENCE</scope>
    <source>
        <strain evidence="2">CGMCC 1.12214</strain>
    </source>
</reference>
<evidence type="ECO:0000313" key="3">
    <source>
        <dbReference type="Proteomes" id="UP000603912"/>
    </source>
</evidence>
<keyword evidence="3" id="KW-1185">Reference proteome</keyword>
<comment type="caution">
    <text evidence="2">The sequence shown here is derived from an EMBL/GenBank/DDBJ whole genome shotgun (WGS) entry which is preliminary data.</text>
</comment>
<evidence type="ECO:0008006" key="4">
    <source>
        <dbReference type="Google" id="ProtNLM"/>
    </source>
</evidence>
<evidence type="ECO:0000256" key="1">
    <source>
        <dbReference type="SAM" id="Phobius"/>
    </source>
</evidence>
<gene>
    <name evidence="2" type="ORF">GCM10007036_20780</name>
</gene>
<reference evidence="2" key="2">
    <citation type="submission" date="2020-09" db="EMBL/GenBank/DDBJ databases">
        <authorList>
            <person name="Sun Q."/>
            <person name="Zhou Y."/>
        </authorList>
    </citation>
    <scope>NUCLEOTIDE SEQUENCE</scope>
    <source>
        <strain evidence="2">CGMCC 1.12214</strain>
    </source>
</reference>
<keyword evidence="1" id="KW-1133">Transmembrane helix</keyword>
<feature type="transmembrane region" description="Helical" evidence="1">
    <location>
        <begin position="42"/>
        <end position="65"/>
    </location>
</feature>
<dbReference type="Proteomes" id="UP000603912">
    <property type="component" value="Unassembled WGS sequence"/>
</dbReference>
<dbReference type="EMBL" id="BMES01000001">
    <property type="protein sequence ID" value="GGH18519.1"/>
    <property type="molecule type" value="Genomic_DNA"/>
</dbReference>
<accession>A0A917I658</accession>